<protein>
    <submittedName>
        <fullName evidence="2">Beta-Ala-His dipeptidase</fullName>
        <ecNumber evidence="2">3.4.13.20</ecNumber>
    </submittedName>
</protein>
<organism evidence="2 3">
    <name type="scientific">Faecalicatena faecalis</name>
    <dbReference type="NCBI Taxonomy" id="2726362"/>
    <lineage>
        <taxon>Bacteria</taxon>
        <taxon>Bacillati</taxon>
        <taxon>Bacillota</taxon>
        <taxon>Clostridia</taxon>
        <taxon>Lachnospirales</taxon>
        <taxon>Lachnospiraceae</taxon>
        <taxon>Faecalicatena</taxon>
    </lineage>
</organism>
<dbReference type="PIRSF" id="PIRSF016599">
    <property type="entry name" value="Xaa-His_dipept"/>
    <property type="match status" value="1"/>
</dbReference>
<keyword evidence="2" id="KW-0645">Protease</keyword>
<dbReference type="RefSeq" id="WP_216238687.1">
    <property type="nucleotide sequence ID" value="NZ_JABACJ020000001.1"/>
</dbReference>
<dbReference type="PANTHER" id="PTHR43501">
    <property type="entry name" value="CYTOSOL NON-SPECIFIC DIPEPTIDASE"/>
    <property type="match status" value="1"/>
</dbReference>
<dbReference type="EC" id="3.4.13.20" evidence="2"/>
<name>A0ABS6CZ86_9FIRM</name>
<dbReference type="EMBL" id="JABACJ020000001">
    <property type="protein sequence ID" value="MBU3874476.1"/>
    <property type="molecule type" value="Genomic_DNA"/>
</dbReference>
<proteinExistence type="predicted"/>
<feature type="domain" description="Peptidase M20 dimerisation" evidence="1">
    <location>
        <begin position="202"/>
        <end position="283"/>
    </location>
</feature>
<dbReference type="PANTHER" id="PTHR43501:SF1">
    <property type="entry name" value="CYTOSOL NON-SPECIFIC DIPEPTIDASE"/>
    <property type="match status" value="1"/>
</dbReference>
<evidence type="ECO:0000313" key="3">
    <source>
        <dbReference type="Proteomes" id="UP000723714"/>
    </source>
</evidence>
<evidence type="ECO:0000313" key="2">
    <source>
        <dbReference type="EMBL" id="MBU3874476.1"/>
    </source>
</evidence>
<dbReference type="Pfam" id="PF07687">
    <property type="entry name" value="M20_dimer"/>
    <property type="match status" value="1"/>
</dbReference>
<dbReference type="Proteomes" id="UP000723714">
    <property type="component" value="Unassembled WGS sequence"/>
</dbReference>
<dbReference type="InterPro" id="IPR011650">
    <property type="entry name" value="Peptidase_M20_dimer"/>
</dbReference>
<dbReference type="InterPro" id="IPR002933">
    <property type="entry name" value="Peptidase_M20"/>
</dbReference>
<accession>A0ABS6CZ86</accession>
<dbReference type="Pfam" id="PF01546">
    <property type="entry name" value="Peptidase_M20"/>
    <property type="match status" value="1"/>
</dbReference>
<reference evidence="2 3" key="1">
    <citation type="submission" date="2021-06" db="EMBL/GenBank/DDBJ databases">
        <title>Faecalicatena sp. nov. isolated from porcine feces.</title>
        <authorList>
            <person name="Oh B.S."/>
            <person name="Lee J.H."/>
        </authorList>
    </citation>
    <scope>NUCLEOTIDE SEQUENCE [LARGE SCALE GENOMIC DNA]</scope>
    <source>
        <strain evidence="2 3">AGMB00832</strain>
    </source>
</reference>
<dbReference type="NCBIfam" id="TIGR01893">
    <property type="entry name" value="aa-his-dipept"/>
    <property type="match status" value="1"/>
</dbReference>
<dbReference type="GO" id="GO:0016805">
    <property type="term" value="F:dipeptidase activity"/>
    <property type="evidence" value="ECO:0007669"/>
    <property type="project" value="UniProtKB-KW"/>
</dbReference>
<keyword evidence="3" id="KW-1185">Reference proteome</keyword>
<evidence type="ECO:0000259" key="1">
    <source>
        <dbReference type="Pfam" id="PF07687"/>
    </source>
</evidence>
<comment type="caution">
    <text evidence="2">The sequence shown here is derived from an EMBL/GenBank/DDBJ whole genome shotgun (WGS) entry which is preliminary data.</text>
</comment>
<gene>
    <name evidence="2" type="primary">pepD</name>
    <name evidence="2" type="ORF">HGO97_001415</name>
</gene>
<sequence length="477" mass="53286">MVDVEKVISYFKKVCSIPRASGDEKAISEYIADFARNRGLDVTQDSNYNLIIRKPATVPNAGEPVILQGHLDMVYVKENDSDHVYENGIEVQEDDEYYYADGTSLGSDNGIAIAYCLAVLDSEDLKHPDLEIVFTVKEEVGLIGADIIDISSLKGTRFINLDSEEEGIFYTSCAGGLRCRMIWNVETECLKEERIPLKVTFKGLAGGHSGINIGMGLGNSIVLLGRLLYLLKELPVRINMLDAPGKANAIANNASVSLYVRPEDLEAVKARLKEIEETFQTELQYTDSIQFEIEEGKAVSGAEVYTEKYQKEICNSLMLLPYGVAGYSFAIEGLIETSMNLGSLTFEDGKLTLLMSLRSSVASQKYMLRDKIQIIADEYCDICIFESDYPGWQYRKESPLRDTAIALYEKLFHKKAEVAAIHAGLECGYWDDKKPGMDIISTGPDLFDVHSTKEKVSKESIAHMWLYLTELLEELSH</sequence>
<keyword evidence="2" id="KW-0378">Hydrolase</keyword>
<dbReference type="InterPro" id="IPR001160">
    <property type="entry name" value="Peptidase_M20C"/>
</dbReference>
<keyword evidence="2" id="KW-0224">Dipeptidase</keyword>